<dbReference type="PaxDb" id="8022-A0A060WP28"/>
<keyword evidence="2 5" id="KW-0812">Transmembrane</keyword>
<evidence type="ECO:0000256" key="1">
    <source>
        <dbReference type="ARBA" id="ARBA00004141"/>
    </source>
</evidence>
<name>A0A060WP28_ONCMY</name>
<evidence type="ECO:0000256" key="5">
    <source>
        <dbReference type="RuleBase" id="RU363107"/>
    </source>
</evidence>
<feature type="transmembrane region" description="Helical" evidence="5">
    <location>
        <begin position="164"/>
        <end position="184"/>
    </location>
</feature>
<evidence type="ECO:0000256" key="3">
    <source>
        <dbReference type="ARBA" id="ARBA00022989"/>
    </source>
</evidence>
<feature type="transmembrane region" description="Helical" evidence="5">
    <location>
        <begin position="139"/>
        <end position="158"/>
    </location>
</feature>
<feature type="transmembrane region" description="Helical" evidence="5">
    <location>
        <begin position="83"/>
        <end position="103"/>
    </location>
</feature>
<dbReference type="GO" id="GO:0016020">
    <property type="term" value="C:membrane"/>
    <property type="evidence" value="ECO:0007669"/>
    <property type="project" value="UniProtKB-SubCell"/>
</dbReference>
<evidence type="ECO:0000256" key="2">
    <source>
        <dbReference type="ARBA" id="ARBA00022692"/>
    </source>
</evidence>
<protein>
    <recommendedName>
        <fullName evidence="5">PRA1 family protein</fullName>
    </recommendedName>
</protein>
<dbReference type="EMBL" id="FR904656">
    <property type="protein sequence ID" value="CDQ69153.1"/>
    <property type="molecule type" value="Genomic_DNA"/>
</dbReference>
<accession>A0A060WP28</accession>
<keyword evidence="3 5" id="KW-1133">Transmembrane helix</keyword>
<feature type="transmembrane region" description="Helical" evidence="5">
    <location>
        <begin position="109"/>
        <end position="127"/>
    </location>
</feature>
<comment type="similarity">
    <text evidence="5">Belongs to the PRA1 family.</text>
</comment>
<keyword evidence="4 5" id="KW-0472">Membrane</keyword>
<dbReference type="PANTHER" id="PTHR12859">
    <property type="entry name" value="PRA1 PROTEIN"/>
    <property type="match status" value="1"/>
</dbReference>
<dbReference type="AlphaFoldDB" id="A0A060WP28"/>
<reference evidence="6" key="2">
    <citation type="submission" date="2014-03" db="EMBL/GenBank/DDBJ databases">
        <authorList>
            <person name="Genoscope - CEA"/>
        </authorList>
    </citation>
    <scope>NUCLEOTIDE SEQUENCE</scope>
</reference>
<sequence>MPCITRHSRYLSTIRSIHFDEPKHFLTPSLCVIMFLFRLNIVKMDVQPPPIRTLDDFVLDSSRFAVRDIPHLERWNNRIINNLLYYQSNYFVSFLTFLGIVGFLRPFHLFLGATVVTLIFMGFVWAAENQAPIRQLRRNHPSLALGAILGASFLFITVLGGVSVFLFGIAFPILLILIHASVRLRTLKNKLENKLENIGLKRTPMGLLLESLGQEQEAGS</sequence>
<proteinExistence type="inferred from homology"/>
<reference evidence="6" key="1">
    <citation type="journal article" date="2014" name="Nat. Commun.">
        <title>The rainbow trout genome provides novel insights into evolution after whole-genome duplication in vertebrates.</title>
        <authorList>
            <person name="Berthelot C."/>
            <person name="Brunet F."/>
            <person name="Chalopin D."/>
            <person name="Juanchich A."/>
            <person name="Bernard M."/>
            <person name="Noel B."/>
            <person name="Bento P."/>
            <person name="Da Silva C."/>
            <person name="Labadie K."/>
            <person name="Alberti A."/>
            <person name="Aury J.M."/>
            <person name="Louis A."/>
            <person name="Dehais P."/>
            <person name="Bardou P."/>
            <person name="Montfort J."/>
            <person name="Klopp C."/>
            <person name="Cabau C."/>
            <person name="Gaspin C."/>
            <person name="Thorgaard G.H."/>
            <person name="Boussaha M."/>
            <person name="Quillet E."/>
            <person name="Guyomard R."/>
            <person name="Galiana D."/>
            <person name="Bobe J."/>
            <person name="Volff J.N."/>
            <person name="Genet C."/>
            <person name="Wincker P."/>
            <person name="Jaillon O."/>
            <person name="Roest Crollius H."/>
            <person name="Guiguen Y."/>
        </authorList>
    </citation>
    <scope>NUCLEOTIDE SEQUENCE [LARGE SCALE GENOMIC DNA]</scope>
</reference>
<dbReference type="PANTHER" id="PTHR12859:SF1">
    <property type="entry name" value="PRA1 FAMILY PROTEIN 2"/>
    <property type="match status" value="1"/>
</dbReference>
<dbReference type="STRING" id="8022.A0A060WP28"/>
<gene>
    <name evidence="6" type="ORF">GSONMT00057022001</name>
</gene>
<evidence type="ECO:0000313" key="7">
    <source>
        <dbReference type="Proteomes" id="UP000193380"/>
    </source>
</evidence>
<dbReference type="InterPro" id="IPR004895">
    <property type="entry name" value="Prenylated_rab_accept_PRA1"/>
</dbReference>
<dbReference type="Proteomes" id="UP000193380">
    <property type="component" value="Unassembled WGS sequence"/>
</dbReference>
<organism evidence="6 7">
    <name type="scientific">Oncorhynchus mykiss</name>
    <name type="common">Rainbow trout</name>
    <name type="synonym">Salmo gairdneri</name>
    <dbReference type="NCBI Taxonomy" id="8022"/>
    <lineage>
        <taxon>Eukaryota</taxon>
        <taxon>Metazoa</taxon>
        <taxon>Chordata</taxon>
        <taxon>Craniata</taxon>
        <taxon>Vertebrata</taxon>
        <taxon>Euteleostomi</taxon>
        <taxon>Actinopterygii</taxon>
        <taxon>Neopterygii</taxon>
        <taxon>Teleostei</taxon>
        <taxon>Protacanthopterygii</taxon>
        <taxon>Salmoniformes</taxon>
        <taxon>Salmonidae</taxon>
        <taxon>Salmoninae</taxon>
        <taxon>Oncorhynchus</taxon>
    </lineage>
</organism>
<evidence type="ECO:0000256" key="4">
    <source>
        <dbReference type="ARBA" id="ARBA00023136"/>
    </source>
</evidence>
<evidence type="ECO:0000313" key="6">
    <source>
        <dbReference type="EMBL" id="CDQ69153.1"/>
    </source>
</evidence>
<comment type="subcellular location">
    <subcellularLocation>
        <location evidence="1 5">Membrane</location>
        <topology evidence="1 5">Multi-pass membrane protein</topology>
    </subcellularLocation>
</comment>
<dbReference type="Pfam" id="PF03208">
    <property type="entry name" value="PRA1"/>
    <property type="match status" value="1"/>
</dbReference>